<dbReference type="AlphaFoldDB" id="A0A843TL44"/>
<feature type="compositionally biased region" description="Basic and acidic residues" evidence="1">
    <location>
        <begin position="1"/>
        <end position="10"/>
    </location>
</feature>
<proteinExistence type="predicted"/>
<comment type="caution">
    <text evidence="2">The sequence shown here is derived from an EMBL/GenBank/DDBJ whole genome shotgun (WGS) entry which is preliminary data.</text>
</comment>
<feature type="region of interest" description="Disordered" evidence="1">
    <location>
        <begin position="1"/>
        <end position="125"/>
    </location>
</feature>
<organism evidence="2 3">
    <name type="scientific">Colocasia esculenta</name>
    <name type="common">Wild taro</name>
    <name type="synonym">Arum esculentum</name>
    <dbReference type="NCBI Taxonomy" id="4460"/>
    <lineage>
        <taxon>Eukaryota</taxon>
        <taxon>Viridiplantae</taxon>
        <taxon>Streptophyta</taxon>
        <taxon>Embryophyta</taxon>
        <taxon>Tracheophyta</taxon>
        <taxon>Spermatophyta</taxon>
        <taxon>Magnoliopsida</taxon>
        <taxon>Liliopsida</taxon>
        <taxon>Araceae</taxon>
        <taxon>Aroideae</taxon>
        <taxon>Colocasieae</taxon>
        <taxon>Colocasia</taxon>
    </lineage>
</organism>
<keyword evidence="3" id="KW-1185">Reference proteome</keyword>
<reference evidence="2" key="1">
    <citation type="submission" date="2017-07" db="EMBL/GenBank/DDBJ databases">
        <title>Taro Niue Genome Assembly and Annotation.</title>
        <authorList>
            <person name="Atibalentja N."/>
            <person name="Keating K."/>
            <person name="Fields C.J."/>
        </authorList>
    </citation>
    <scope>NUCLEOTIDE SEQUENCE</scope>
    <source>
        <strain evidence="2">Niue_2</strain>
        <tissue evidence="2">Leaf</tissue>
    </source>
</reference>
<accession>A0A843TL44</accession>
<dbReference type="EMBL" id="NMUH01000108">
    <property type="protein sequence ID" value="MQL71745.1"/>
    <property type="molecule type" value="Genomic_DNA"/>
</dbReference>
<dbReference type="Proteomes" id="UP000652761">
    <property type="component" value="Unassembled WGS sequence"/>
</dbReference>
<protein>
    <submittedName>
        <fullName evidence="2">Uncharacterized protein</fullName>
    </submittedName>
</protein>
<name>A0A843TL44_COLES</name>
<gene>
    <name evidence="2" type="ORF">Taro_004085</name>
</gene>
<feature type="compositionally biased region" description="Basic and acidic residues" evidence="1">
    <location>
        <begin position="45"/>
        <end position="56"/>
    </location>
</feature>
<evidence type="ECO:0000256" key="1">
    <source>
        <dbReference type="SAM" id="MobiDB-lite"/>
    </source>
</evidence>
<feature type="compositionally biased region" description="Low complexity" evidence="1">
    <location>
        <begin position="60"/>
        <end position="78"/>
    </location>
</feature>
<feature type="compositionally biased region" description="Polar residues" evidence="1">
    <location>
        <begin position="85"/>
        <end position="94"/>
    </location>
</feature>
<evidence type="ECO:0000313" key="3">
    <source>
        <dbReference type="Proteomes" id="UP000652761"/>
    </source>
</evidence>
<feature type="compositionally biased region" description="Polar residues" evidence="1">
    <location>
        <begin position="28"/>
        <end position="43"/>
    </location>
</feature>
<evidence type="ECO:0000313" key="2">
    <source>
        <dbReference type="EMBL" id="MQL71745.1"/>
    </source>
</evidence>
<sequence>MEQYLEEKKASQKRPAVTFQRQDKKKTVYQTPQRSVTINSSQMLEVREQRPQDQRLPKTSTRSSAWSASPSSSGSRASYGKTRKASSPSLSVCFSSRGRRAGGACVVGDMAPLDETVETDSERGD</sequence>